<evidence type="ECO:0000256" key="1">
    <source>
        <dbReference type="SAM" id="Coils"/>
    </source>
</evidence>
<dbReference type="PANTHER" id="PTHR21608:SF7">
    <property type="entry name" value="KINESIN-LIKE PROTEIN CG14535"/>
    <property type="match status" value="1"/>
</dbReference>
<dbReference type="WBParaSite" id="PDA_v2.g14958.t1">
    <property type="protein sequence ID" value="PDA_v2.g14958.t1"/>
    <property type="gene ID" value="PDA_v2.g14958"/>
</dbReference>
<feature type="region of interest" description="Disordered" evidence="2">
    <location>
        <begin position="580"/>
        <end position="762"/>
    </location>
</feature>
<feature type="compositionally biased region" description="Low complexity" evidence="2">
    <location>
        <begin position="26"/>
        <end position="35"/>
    </location>
</feature>
<name>A0A914PA66_9BILA</name>
<keyword evidence="1" id="KW-0175">Coiled coil</keyword>
<sequence length="876" mass="95151">MDPMEYTSSSEQSCAETVIYVGPQHSNLSHPSSSSIGYNGALPPSGPSSSTHSPIKRRSSKGSKGSSSFGSHGRKSNVSGGGNNSNLSDPQQQQQQQQLQVIPIDCPPNAVIHQSASFQSLSVNNSPKRPTNLFQRIGNSMPGTPIQSRSTRQSSVPTDLILCNPMARTMSPKLIHGNSGGSGSLKRTQKQKENNLDDEFYNIDPEKRDMVLNWVIEQKVEYGNDICGIGKPFPEQQQPKLLHRKADVCIQCNEEEIDAELLNIIQNARFLDDIVEDEEEASTASASVLTRSLTTPGHKREALAEIENIQSSEKPLNILTKESDLLGELSLLALERLSIKGENDDDDDDDDDLELSDDEELEKAMAASISSIKSHEILSKMVTEFPNNEMTTTSLIADSFTASTDTTKLPSEMDFYRRASHLESYAAERLKELQSLEGNKKDFISAGIKQVKDAINKQFCPTMEQSTVTNGESCSSTFYNKKVVPEKKKEESLLSKFKLKELSCCNAMTTSSTSSASIGTNTIHSSFNNPLKTIKVSTTTAASSHRKPSSEEEESEAKIVSPLPPEIAKQITDQLRNAGLGKAPSMIPSAAGLQKPKLHSQSSCSSPIRTGIPQSAYSLKDLRKTSAGTNSTRTRKDSSESSRKLNSQTTTTNRKSRRNSADSAKSSTVVAATNSVSDSKTLLPSPYSKVTTAKSPINGAYSSGHGSDETNSNPGQTSTTTLLPRPVGSGSATSKIPSGNSLLIGNKNRPRNRESFSASSGYESADYGKYRNAAIASPDILSNESKIKKPSPTTASVVIAQKEMTSLKQLRDSLKEQLSEAKKRIGLDEEVIVESDEKYGGLAPEIVVDLLVQETRQLEKRLITCQNRVMMVTTFL</sequence>
<feature type="compositionally biased region" description="Low complexity" evidence="2">
    <location>
        <begin position="62"/>
        <end position="71"/>
    </location>
</feature>
<dbReference type="Proteomes" id="UP000887578">
    <property type="component" value="Unplaced"/>
</dbReference>
<dbReference type="PANTHER" id="PTHR21608">
    <property type="entry name" value="KINESIN-LIKE PROTEIN CG14535"/>
    <property type="match status" value="1"/>
</dbReference>
<feature type="region of interest" description="Disordered" evidence="2">
    <location>
        <begin position="174"/>
        <end position="194"/>
    </location>
</feature>
<reference evidence="4" key="1">
    <citation type="submission" date="2022-11" db="UniProtKB">
        <authorList>
            <consortium name="WormBaseParasite"/>
        </authorList>
    </citation>
    <scope>IDENTIFICATION</scope>
</reference>
<proteinExistence type="predicted"/>
<feature type="compositionally biased region" description="Polar residues" evidence="2">
    <location>
        <begin position="730"/>
        <end position="743"/>
    </location>
</feature>
<organism evidence="3 4">
    <name type="scientific">Panagrolaimus davidi</name>
    <dbReference type="NCBI Taxonomy" id="227884"/>
    <lineage>
        <taxon>Eukaryota</taxon>
        <taxon>Metazoa</taxon>
        <taxon>Ecdysozoa</taxon>
        <taxon>Nematoda</taxon>
        <taxon>Chromadorea</taxon>
        <taxon>Rhabditida</taxon>
        <taxon>Tylenchina</taxon>
        <taxon>Panagrolaimomorpha</taxon>
        <taxon>Panagrolaimoidea</taxon>
        <taxon>Panagrolaimidae</taxon>
        <taxon>Panagrolaimus</taxon>
    </lineage>
</organism>
<feature type="region of interest" description="Disordered" evidence="2">
    <location>
        <begin position="537"/>
        <end position="565"/>
    </location>
</feature>
<dbReference type="AlphaFoldDB" id="A0A914PA66"/>
<feature type="compositionally biased region" description="Polar residues" evidence="2">
    <location>
        <begin position="688"/>
        <end position="722"/>
    </location>
</feature>
<feature type="region of interest" description="Disordered" evidence="2">
    <location>
        <begin position="24"/>
        <end position="99"/>
    </location>
</feature>
<feature type="compositionally biased region" description="Low complexity" evidence="2">
    <location>
        <begin position="661"/>
        <end position="679"/>
    </location>
</feature>
<feature type="compositionally biased region" description="Polar residues" evidence="2">
    <location>
        <begin position="599"/>
        <end position="617"/>
    </location>
</feature>
<evidence type="ECO:0000313" key="3">
    <source>
        <dbReference type="Proteomes" id="UP000887578"/>
    </source>
</evidence>
<accession>A0A914PA66</accession>
<dbReference type="InterPro" id="IPR027640">
    <property type="entry name" value="Kinesin-like_fam"/>
</dbReference>
<evidence type="ECO:0000313" key="4">
    <source>
        <dbReference type="WBParaSite" id="PDA_v2.g14958.t1"/>
    </source>
</evidence>
<evidence type="ECO:0000256" key="2">
    <source>
        <dbReference type="SAM" id="MobiDB-lite"/>
    </source>
</evidence>
<protein>
    <submittedName>
        <fullName evidence="4">Uncharacterized protein</fullName>
    </submittedName>
</protein>
<feature type="coiled-coil region" evidence="1">
    <location>
        <begin position="797"/>
        <end position="824"/>
    </location>
</feature>
<dbReference type="GO" id="GO:0007018">
    <property type="term" value="P:microtubule-based movement"/>
    <property type="evidence" value="ECO:0007669"/>
    <property type="project" value="InterPro"/>
</dbReference>
<feature type="compositionally biased region" description="Low complexity" evidence="2">
    <location>
        <begin position="84"/>
        <end position="99"/>
    </location>
</feature>
<dbReference type="GO" id="GO:0003777">
    <property type="term" value="F:microtubule motor activity"/>
    <property type="evidence" value="ECO:0007669"/>
    <property type="project" value="InterPro"/>
</dbReference>
<keyword evidence="3" id="KW-1185">Reference proteome</keyword>
<feature type="compositionally biased region" description="Basic and acidic residues" evidence="2">
    <location>
        <begin position="634"/>
        <end position="643"/>
    </location>
</feature>